<comment type="caution">
    <text evidence="2">The sequence shown here is derived from an EMBL/GenBank/DDBJ whole genome shotgun (WGS) entry which is preliminary data.</text>
</comment>
<name>A0A7X2H0S5_9BACL</name>
<dbReference type="Proteomes" id="UP000463051">
    <property type="component" value="Unassembled WGS sequence"/>
</dbReference>
<dbReference type="EMBL" id="WJXB01000001">
    <property type="protein sequence ID" value="MRN51454.1"/>
    <property type="molecule type" value="Genomic_DNA"/>
</dbReference>
<keyword evidence="1" id="KW-1133">Transmembrane helix</keyword>
<dbReference type="AlphaFoldDB" id="A0A7X2H0S5"/>
<keyword evidence="1" id="KW-0812">Transmembrane</keyword>
<evidence type="ECO:0000313" key="3">
    <source>
        <dbReference type="Proteomes" id="UP000463051"/>
    </source>
</evidence>
<dbReference type="RefSeq" id="WP_154116038.1">
    <property type="nucleotide sequence ID" value="NZ_WJXB01000001.1"/>
</dbReference>
<keyword evidence="3" id="KW-1185">Reference proteome</keyword>
<evidence type="ECO:0008006" key="4">
    <source>
        <dbReference type="Google" id="ProtNLM"/>
    </source>
</evidence>
<organism evidence="2 3">
    <name type="scientific">Paenibacillus monticola</name>
    <dbReference type="NCBI Taxonomy" id="2666075"/>
    <lineage>
        <taxon>Bacteria</taxon>
        <taxon>Bacillati</taxon>
        <taxon>Bacillota</taxon>
        <taxon>Bacilli</taxon>
        <taxon>Bacillales</taxon>
        <taxon>Paenibacillaceae</taxon>
        <taxon>Paenibacillus</taxon>
    </lineage>
</organism>
<gene>
    <name evidence="2" type="ORF">GJB61_00325</name>
</gene>
<evidence type="ECO:0000256" key="1">
    <source>
        <dbReference type="SAM" id="Phobius"/>
    </source>
</evidence>
<accession>A0A7X2H0S5</accession>
<keyword evidence="1" id="KW-0472">Membrane</keyword>
<evidence type="ECO:0000313" key="2">
    <source>
        <dbReference type="EMBL" id="MRN51454.1"/>
    </source>
</evidence>
<feature type="transmembrane region" description="Helical" evidence="1">
    <location>
        <begin position="301"/>
        <end position="318"/>
    </location>
</feature>
<proteinExistence type="predicted"/>
<protein>
    <recommendedName>
        <fullName evidence="4">Thiopeptide-type bacteriocin biosynthesis domain-containing protein</fullName>
    </recommendedName>
</protein>
<reference evidence="2 3" key="1">
    <citation type="submission" date="2019-11" db="EMBL/GenBank/DDBJ databases">
        <title>Paenibacillus monticola sp. nov., a novel PGPR strain isolated from mountain sample in China.</title>
        <authorList>
            <person name="Zhao Q."/>
            <person name="Li H.-P."/>
            <person name="Zhang J.-L."/>
        </authorList>
    </citation>
    <scope>NUCLEOTIDE SEQUENCE [LARGE SCALE GENOMIC DNA]</scope>
    <source>
        <strain evidence="2 3">LC-T2</strain>
    </source>
</reference>
<sequence length="366" mass="42793">MMLRSINCYLYDSEATAYLLQGVIRFVQARSLMNVVLQKSWTYGFHVKVTYPAADGDNGLESTIRQLAFRYSRPRGHNEYAKFEAVIRKVAELEDYAGEYLPLRKDGVVTIEEGEDLQHGNPLGSPHVNYEIELQKSQLLVDLYDIWGELTEEQQNIEFAKMFMITVNRCEGGLKFSYLSLRSNFEYFKNQMELTGKYAETTRRNWETLFGRTEEEQQFITQGVQLFAESSYEREYIFTRMQIFIDCLLSVLSQGYDDGELSLDKQGQGSDLFQYYDAVNDFHWDFYSNTQFLRHYQQKEFIIYQFIVSVLYSLMSLLRVSAIRKLRIIGIVAESVECGFSMSWRDTYLEMSKELVSGSAKQRLVH</sequence>